<evidence type="ECO:0000313" key="2">
    <source>
        <dbReference type="EMBL" id="KAF9890553.1"/>
    </source>
</evidence>
<name>A0AAD4CRN6_ASPNN</name>
<dbReference type="AlphaFoldDB" id="A0AAD4CRN6"/>
<dbReference type="EMBL" id="VCAU01000025">
    <property type="protein sequence ID" value="KAF9890553.1"/>
    <property type="molecule type" value="Genomic_DNA"/>
</dbReference>
<keyword evidence="3" id="KW-1185">Reference proteome</keyword>
<gene>
    <name evidence="2" type="ORF">FE257_005684</name>
</gene>
<protein>
    <submittedName>
        <fullName evidence="2">Uncharacterized protein</fullName>
    </submittedName>
</protein>
<proteinExistence type="predicted"/>
<comment type="caution">
    <text evidence="2">The sequence shown here is derived from an EMBL/GenBank/DDBJ whole genome shotgun (WGS) entry which is preliminary data.</text>
</comment>
<evidence type="ECO:0000256" key="1">
    <source>
        <dbReference type="SAM" id="SignalP"/>
    </source>
</evidence>
<reference evidence="2" key="1">
    <citation type="journal article" date="2019" name="Beilstein J. Org. Chem.">
        <title>Nanangenines: drimane sesquiterpenoids as the dominant metabolite cohort of a novel Australian fungus, Aspergillus nanangensis.</title>
        <authorList>
            <person name="Lacey H.J."/>
            <person name="Gilchrist C.L.M."/>
            <person name="Crombie A."/>
            <person name="Kalaitzis J.A."/>
            <person name="Vuong D."/>
            <person name="Rutledge P.J."/>
            <person name="Turner P."/>
            <person name="Pitt J.I."/>
            <person name="Lacey E."/>
            <person name="Chooi Y.H."/>
            <person name="Piggott A.M."/>
        </authorList>
    </citation>
    <scope>NUCLEOTIDE SEQUENCE</scope>
    <source>
        <strain evidence="2">MST-FP2251</strain>
    </source>
</reference>
<dbReference type="Proteomes" id="UP001194746">
    <property type="component" value="Unassembled WGS sequence"/>
</dbReference>
<reference evidence="2" key="2">
    <citation type="submission" date="2020-02" db="EMBL/GenBank/DDBJ databases">
        <authorList>
            <person name="Gilchrist C.L.M."/>
            <person name="Chooi Y.-H."/>
        </authorList>
    </citation>
    <scope>NUCLEOTIDE SEQUENCE</scope>
    <source>
        <strain evidence="2">MST-FP2251</strain>
    </source>
</reference>
<accession>A0AAD4CRN6</accession>
<keyword evidence="1" id="KW-0732">Signal</keyword>
<evidence type="ECO:0000313" key="3">
    <source>
        <dbReference type="Proteomes" id="UP001194746"/>
    </source>
</evidence>
<sequence>MRSMLRLSTLLVAVFLLVASTKRDDIICTAECRPVKPECPPGEAPRGNEV</sequence>
<feature type="signal peptide" evidence="1">
    <location>
        <begin position="1"/>
        <end position="23"/>
    </location>
</feature>
<feature type="chain" id="PRO_5042182886" evidence="1">
    <location>
        <begin position="24"/>
        <end position="50"/>
    </location>
</feature>
<organism evidence="2 3">
    <name type="scientific">Aspergillus nanangensis</name>
    <dbReference type="NCBI Taxonomy" id="2582783"/>
    <lineage>
        <taxon>Eukaryota</taxon>
        <taxon>Fungi</taxon>
        <taxon>Dikarya</taxon>
        <taxon>Ascomycota</taxon>
        <taxon>Pezizomycotina</taxon>
        <taxon>Eurotiomycetes</taxon>
        <taxon>Eurotiomycetidae</taxon>
        <taxon>Eurotiales</taxon>
        <taxon>Aspergillaceae</taxon>
        <taxon>Aspergillus</taxon>
        <taxon>Aspergillus subgen. Circumdati</taxon>
    </lineage>
</organism>